<dbReference type="CDD" id="cd00160">
    <property type="entry name" value="RhoGEF"/>
    <property type="match status" value="1"/>
</dbReference>
<feature type="non-terminal residue" evidence="5">
    <location>
        <position position="1816"/>
    </location>
</feature>
<keyword evidence="1" id="KW-0175">Coiled coil</keyword>
<dbReference type="PANTHER" id="PTHR12673">
    <property type="entry name" value="FACIOGENITAL DYSPLASIA PROTEIN"/>
    <property type="match status" value="1"/>
</dbReference>
<evidence type="ECO:0000256" key="1">
    <source>
        <dbReference type="SAM" id="Coils"/>
    </source>
</evidence>
<feature type="compositionally biased region" description="Acidic residues" evidence="2">
    <location>
        <begin position="1365"/>
        <end position="1379"/>
    </location>
</feature>
<feature type="region of interest" description="Disordered" evidence="2">
    <location>
        <begin position="1365"/>
        <end position="1414"/>
    </location>
</feature>
<dbReference type="SUPFAM" id="SSF48065">
    <property type="entry name" value="DBL homology domain (DH-domain)"/>
    <property type="match status" value="1"/>
</dbReference>
<dbReference type="Gene3D" id="1.20.900.10">
    <property type="entry name" value="Dbl homology (DH) domain"/>
    <property type="match status" value="1"/>
</dbReference>
<dbReference type="Proteomes" id="UP000324800">
    <property type="component" value="Unassembled WGS sequence"/>
</dbReference>
<dbReference type="OrthoDB" id="660555at2759"/>
<feature type="region of interest" description="Disordered" evidence="2">
    <location>
        <begin position="1735"/>
        <end position="1816"/>
    </location>
</feature>
<feature type="transmembrane region" description="Helical" evidence="3">
    <location>
        <begin position="777"/>
        <end position="803"/>
    </location>
</feature>
<keyword evidence="3" id="KW-1133">Transmembrane helix</keyword>
<dbReference type="PANTHER" id="PTHR12673:SF263">
    <property type="entry name" value="PLECKSTRIN DOMAIN-CONTAINING PROTEIN"/>
    <property type="match status" value="1"/>
</dbReference>
<feature type="transmembrane region" description="Helical" evidence="3">
    <location>
        <begin position="1301"/>
        <end position="1324"/>
    </location>
</feature>
<dbReference type="GO" id="GO:0005085">
    <property type="term" value="F:guanyl-nucleotide exchange factor activity"/>
    <property type="evidence" value="ECO:0007669"/>
    <property type="project" value="InterPro"/>
</dbReference>
<feature type="coiled-coil region" evidence="1">
    <location>
        <begin position="1224"/>
        <end position="1276"/>
    </location>
</feature>
<reference evidence="5 6" key="1">
    <citation type="submission" date="2019-03" db="EMBL/GenBank/DDBJ databases">
        <title>Single cell metagenomics reveals metabolic interactions within the superorganism composed of flagellate Streblomastix strix and complex community of Bacteroidetes bacteria on its surface.</title>
        <authorList>
            <person name="Treitli S.C."/>
            <person name="Kolisko M."/>
            <person name="Husnik F."/>
            <person name="Keeling P."/>
            <person name="Hampl V."/>
        </authorList>
    </citation>
    <scope>NUCLEOTIDE SEQUENCE [LARGE SCALE GENOMIC DNA]</scope>
    <source>
        <strain evidence="5">ST1C</strain>
    </source>
</reference>
<feature type="compositionally biased region" description="Basic and acidic residues" evidence="2">
    <location>
        <begin position="1488"/>
        <end position="1513"/>
    </location>
</feature>
<feature type="region of interest" description="Disordered" evidence="2">
    <location>
        <begin position="1488"/>
        <end position="1558"/>
    </location>
</feature>
<dbReference type="SUPFAM" id="SSF51126">
    <property type="entry name" value="Pectin lyase-like"/>
    <property type="match status" value="1"/>
</dbReference>
<organism evidence="5 6">
    <name type="scientific">Streblomastix strix</name>
    <dbReference type="NCBI Taxonomy" id="222440"/>
    <lineage>
        <taxon>Eukaryota</taxon>
        <taxon>Metamonada</taxon>
        <taxon>Preaxostyla</taxon>
        <taxon>Oxymonadida</taxon>
        <taxon>Streblomastigidae</taxon>
        <taxon>Streblomastix</taxon>
    </lineage>
</organism>
<dbReference type="InterPro" id="IPR011993">
    <property type="entry name" value="PH-like_dom_sf"/>
</dbReference>
<dbReference type="Pfam" id="PF00621">
    <property type="entry name" value="RhoGEF"/>
    <property type="match status" value="1"/>
</dbReference>
<feature type="compositionally biased region" description="Polar residues" evidence="2">
    <location>
        <begin position="1519"/>
        <end position="1529"/>
    </location>
</feature>
<evidence type="ECO:0000256" key="2">
    <source>
        <dbReference type="SAM" id="MobiDB-lite"/>
    </source>
</evidence>
<evidence type="ECO:0000313" key="6">
    <source>
        <dbReference type="Proteomes" id="UP000324800"/>
    </source>
</evidence>
<gene>
    <name evidence="5" type="ORF">EZS28_015556</name>
</gene>
<dbReference type="PROSITE" id="PS50010">
    <property type="entry name" value="DH_2"/>
    <property type="match status" value="1"/>
</dbReference>
<protein>
    <recommendedName>
        <fullName evidence="4">DH domain-containing protein</fullName>
    </recommendedName>
</protein>
<dbReference type="Gene3D" id="2.30.29.30">
    <property type="entry name" value="Pleckstrin-homology domain (PH domain)/Phosphotyrosine-binding domain (PTB)"/>
    <property type="match status" value="1"/>
</dbReference>
<keyword evidence="3" id="KW-0472">Membrane</keyword>
<proteinExistence type="predicted"/>
<feature type="compositionally biased region" description="Basic and acidic residues" evidence="2">
    <location>
        <begin position="1535"/>
        <end position="1552"/>
    </location>
</feature>
<evidence type="ECO:0000259" key="4">
    <source>
        <dbReference type="PROSITE" id="PS50010"/>
    </source>
</evidence>
<dbReference type="InterPro" id="IPR000219">
    <property type="entry name" value="DH_dom"/>
</dbReference>
<feature type="compositionally biased region" description="Acidic residues" evidence="2">
    <location>
        <begin position="1742"/>
        <end position="1753"/>
    </location>
</feature>
<feature type="non-terminal residue" evidence="5">
    <location>
        <position position="1"/>
    </location>
</feature>
<feature type="domain" description="DH" evidence="4">
    <location>
        <begin position="909"/>
        <end position="1097"/>
    </location>
</feature>
<accession>A0A5J4W1Y6</accession>
<evidence type="ECO:0000313" key="5">
    <source>
        <dbReference type="EMBL" id="KAA6388917.1"/>
    </source>
</evidence>
<evidence type="ECO:0000256" key="3">
    <source>
        <dbReference type="SAM" id="Phobius"/>
    </source>
</evidence>
<dbReference type="EMBL" id="SNRW01003790">
    <property type="protein sequence ID" value="KAA6388917.1"/>
    <property type="molecule type" value="Genomic_DNA"/>
</dbReference>
<keyword evidence="3" id="KW-0812">Transmembrane</keyword>
<sequence length="1816" mass="207909">IGSKFENIWKTGGGNGSVIEGYLNNNNGKMSLKMIDEISNIFINCKVDIENGIGGAIYLKISNGGESKYDLSGGSYSQCNGLYGKSLFIDAYDLKLSLQGSIDGILDSVYHVSNNDSNPKGIDNIGCGDLKFPCLTIDYAILQRNGDKKFSVRSGTLTLQKITFCINNSADSGYVIEGISSSNGITMNNCKMIMSSDSTRIYKGLIDLSKGSLILINLEIQDIIVSGYSMIRVNSGAGIVSIRQSNFENIQRIESDGKGGIIEGNISINNGKISVSNSRFSNCSVDINTGIGGCIYLDIGIGAESKFDLSGTSYSNNNEALYGKSLFIHCRDSLRSVIGIGSESRIKIGGKETENDFKNLMGYDGSDSNLAIPLYFVYTEIDSSIYHVNNGKLEIVSCSFGAEDESSQLGAPAIKIEDGCTQLIISNTKFTKLLSGGIQLESGQSSFASIEDCYFTNCGDGSQISGAVYVVGVIGNNLGSVSITDSQFISCKGSQSGGIVFGDNVILSNVKDNFFYKNIISDDSGAKDVYFLSNEMVDQAGGIEFILQGYRYDKTDGYIGDVKISKYQTNFAQYLDCKTEGQTYCGILTCEEIVYCNKLNSEQLSQIDISTCSCYEFGDPRSQCSSQTQECNLATQSDLMNVSIGACSCYSVGDPRIECSDSTIDCNNPSADLSNIPISLCPCNDDNDPRRGITCAVSRMCLQNDLVSTPCLCSSQYNSGNCTCSQEYHDDQQCICDQSQESGVYDLTSCRSTKICIGDDITQDPDPINPGGNNLPFWLILVIIILACLVTLIFIFCCVAFICQHKTKQKHKKKKIRRITHQTIEFQRLKFQKQLQEQELKERYRQELQRAFQQQRQQRQLIQTISPRKKLTRRQQRQIEKKAGLTILRALLWNRDYHASRPAFELMRQQRNVVQELIDSEKNYVSKLEDCIKYYLQPLQKLSKDKKIKVSQNQLKDIFINMEQILKFHKLFSHDLQTVAKKWTVHSRVGQMFCKQAPFMKVSVEYFQKKEKSSKLLRELLKSDPKFNQIVDDISQQDEVNHEPLEQFLNRPVKRISEYNLLLQKMNESMFDWQHDSKHVHHASKMMEEFASFFNFCIHRKANMEKVLDIEQQIISYNPISIMLKLAEEATQIELAKKQGLKLDEFEIMKIRLQQQKYFHEIKLVRPSRCFVGDIEVFQVDANNYQRRYLILLSDVLLICKKKRFQQKYELMNVLNVETLEFRMAGKMQDMEQLSKLKQEINQQIKNQKELERKQLKEYEEQIKNINDTKLIMKIDINKRKKRMKQNQSIWQMIKEKQKQLYLMNAIEGRFLFFLFTPTNTYLFDAMNSEARRRFITKLEGYVKKQDENIQKKAEEDDQYEEIEYEEEQEVEQEIEQEELVPITETSPIQEQNEKQIDKDKDKDDDNLDDLEIPPRNCVSPSLVNSFLPPIKPVLWARLLNDWQVDWKIQIEQDQPRPEEYIPLLKQDSGSKYYNIVLESDKIQEKIDELKKKPTSSKKEKNEKSSSNKDQYQDHIFSPQITKRTQTNAAADENEQPKKDKDKEKQNEKQIQDEEDNELLDPELFKMRILRAIIPSFQQFEEMRRKLAKQSSYLKGYSDKGRQQRMKSGYKVLGLAVDDAEKNSVPVAPQMLPPNHPFVLHSSPRKQYQKQINKMIYTKSQIAEILATKELKSIFDTPWFQEYTEEFKNKNYKNIAMLTQHQIYEAQIPDHIIELPELTKQEKKSTLRFGYVDSDSDYVINSDDEEEEEQEQESQEKEKENDSKYQVKKSSKSTTQNSEIKKTKDSQSASPQSTQPVQVAAKPHQFDQHPNYIPVS</sequence>
<feature type="compositionally biased region" description="Basic and acidic residues" evidence="2">
    <location>
        <begin position="1392"/>
        <end position="1404"/>
    </location>
</feature>
<dbReference type="InterPro" id="IPR051092">
    <property type="entry name" value="FYVE_RhoGEF_PH"/>
</dbReference>
<feature type="compositionally biased region" description="Polar residues" evidence="2">
    <location>
        <begin position="1786"/>
        <end position="1797"/>
    </location>
</feature>
<dbReference type="SUPFAM" id="SSF50729">
    <property type="entry name" value="PH domain-like"/>
    <property type="match status" value="1"/>
</dbReference>
<dbReference type="InterPro" id="IPR011050">
    <property type="entry name" value="Pectin_lyase_fold/virulence"/>
</dbReference>
<comment type="caution">
    <text evidence="5">The sequence shown here is derived from an EMBL/GenBank/DDBJ whole genome shotgun (WGS) entry which is preliminary data.</text>
</comment>
<name>A0A5J4W1Y6_9EUKA</name>
<feature type="compositionally biased region" description="Basic and acidic residues" evidence="2">
    <location>
        <begin position="1754"/>
        <end position="1765"/>
    </location>
</feature>
<dbReference type="SMART" id="SM00325">
    <property type="entry name" value="RhoGEF"/>
    <property type="match status" value="1"/>
</dbReference>
<dbReference type="InterPro" id="IPR035899">
    <property type="entry name" value="DBL_dom_sf"/>
</dbReference>
<dbReference type="GO" id="GO:0005737">
    <property type="term" value="C:cytoplasm"/>
    <property type="evidence" value="ECO:0007669"/>
    <property type="project" value="TreeGrafter"/>
</dbReference>